<keyword evidence="3" id="KW-1185">Reference proteome</keyword>
<dbReference type="EMBL" id="JAPAHU010000410">
    <property type="protein sequence ID" value="MCW1043327.1"/>
    <property type="molecule type" value="Genomic_DNA"/>
</dbReference>
<name>A0ABT3ED49_STRAP</name>
<accession>A0ABT3ED49</accession>
<organism evidence="2 3">
    <name type="scientific">Streptococcus anginosus</name>
    <dbReference type="NCBI Taxonomy" id="1328"/>
    <lineage>
        <taxon>Bacteria</taxon>
        <taxon>Bacillati</taxon>
        <taxon>Bacillota</taxon>
        <taxon>Bacilli</taxon>
        <taxon>Lactobacillales</taxon>
        <taxon>Streptococcaceae</taxon>
        <taxon>Streptococcus</taxon>
        <taxon>Streptococcus anginosus group</taxon>
    </lineage>
</organism>
<keyword evidence="1" id="KW-0472">Membrane</keyword>
<feature type="non-terminal residue" evidence="2">
    <location>
        <position position="1"/>
    </location>
</feature>
<feature type="transmembrane region" description="Helical" evidence="1">
    <location>
        <begin position="51"/>
        <end position="71"/>
    </location>
</feature>
<protein>
    <submittedName>
        <fullName evidence="2">Uncharacterized protein</fullName>
    </submittedName>
</protein>
<sequence length="81" mass="9123">LAWLRRPFEAFQGRTEFPLDAARGYRRLTGHLDETAVWVTGRTQTGSLRRYLGIILATAFLLPAAFLLFPVGRSERTLATS</sequence>
<evidence type="ECO:0000313" key="3">
    <source>
        <dbReference type="Proteomes" id="UP001526076"/>
    </source>
</evidence>
<feature type="non-terminal residue" evidence="2">
    <location>
        <position position="81"/>
    </location>
</feature>
<reference evidence="2 3" key="1">
    <citation type="submission" date="2022-10" db="EMBL/GenBank/DDBJ databases">
        <title>Comparative genomic study of S. anginosus.</title>
        <authorList>
            <person name="Prasad A."/>
            <person name="Ene A."/>
            <person name="Jablonska S."/>
            <person name="Du J."/>
            <person name="Wolfe A.J."/>
            <person name="Putonti C."/>
        </authorList>
    </citation>
    <scope>NUCLEOTIDE SEQUENCE [LARGE SCALE GENOMIC DNA]</scope>
    <source>
        <strain evidence="2 3">UMB9231</strain>
    </source>
</reference>
<keyword evidence="1" id="KW-0812">Transmembrane</keyword>
<keyword evidence="1" id="KW-1133">Transmembrane helix</keyword>
<comment type="caution">
    <text evidence="2">The sequence shown here is derived from an EMBL/GenBank/DDBJ whole genome shotgun (WGS) entry which is preliminary data.</text>
</comment>
<gene>
    <name evidence="2" type="ORF">OJ597_13195</name>
</gene>
<evidence type="ECO:0000256" key="1">
    <source>
        <dbReference type="SAM" id="Phobius"/>
    </source>
</evidence>
<proteinExistence type="predicted"/>
<evidence type="ECO:0000313" key="2">
    <source>
        <dbReference type="EMBL" id="MCW1043327.1"/>
    </source>
</evidence>
<dbReference type="Proteomes" id="UP001526076">
    <property type="component" value="Unassembled WGS sequence"/>
</dbReference>